<protein>
    <submittedName>
        <fullName evidence="2">Uncharacterized protein</fullName>
    </submittedName>
</protein>
<sequence>MKEVDFDDLKYMSYTLKQSAFSESVVRPDYSLGTVILYGSILCVLVLIIICLMSFYFRVWRNHLNTPKTSDSDNFALKEGGVMQPCSTNNPPIFDDSC</sequence>
<accession>A0ABQ7PQM8</accession>
<dbReference type="EMBL" id="JAHIBW010000031">
    <property type="protein sequence ID" value="KAG7295194.1"/>
    <property type="molecule type" value="Genomic_DNA"/>
</dbReference>
<reference evidence="2 3" key="1">
    <citation type="submission" date="2021-06" db="EMBL/GenBank/DDBJ databases">
        <title>A haploid diamondback moth (Plutella xylostella L.) genome assembly resolves 31 chromosomes and identifies a diamide resistance mutation.</title>
        <authorList>
            <person name="Ward C.M."/>
            <person name="Perry K.D."/>
            <person name="Baker G."/>
            <person name="Powis K."/>
            <person name="Heckel D.G."/>
            <person name="Baxter S.W."/>
        </authorList>
    </citation>
    <scope>NUCLEOTIDE SEQUENCE [LARGE SCALE GENOMIC DNA]</scope>
    <source>
        <strain evidence="2 3">LV</strain>
        <tissue evidence="2">Single pupa</tissue>
    </source>
</reference>
<keyword evidence="1" id="KW-1133">Transmembrane helix</keyword>
<name>A0ABQ7PQM8_PLUXY</name>
<dbReference type="Proteomes" id="UP000823941">
    <property type="component" value="Chromosome 31"/>
</dbReference>
<proteinExistence type="predicted"/>
<evidence type="ECO:0000313" key="3">
    <source>
        <dbReference type="Proteomes" id="UP000823941"/>
    </source>
</evidence>
<keyword evidence="3" id="KW-1185">Reference proteome</keyword>
<feature type="transmembrane region" description="Helical" evidence="1">
    <location>
        <begin position="35"/>
        <end position="57"/>
    </location>
</feature>
<keyword evidence="1" id="KW-0472">Membrane</keyword>
<evidence type="ECO:0000256" key="1">
    <source>
        <dbReference type="SAM" id="Phobius"/>
    </source>
</evidence>
<gene>
    <name evidence="2" type="ORF">JYU34_022163</name>
</gene>
<organism evidence="2 3">
    <name type="scientific">Plutella xylostella</name>
    <name type="common">Diamondback moth</name>
    <name type="synonym">Plutella maculipennis</name>
    <dbReference type="NCBI Taxonomy" id="51655"/>
    <lineage>
        <taxon>Eukaryota</taxon>
        <taxon>Metazoa</taxon>
        <taxon>Ecdysozoa</taxon>
        <taxon>Arthropoda</taxon>
        <taxon>Hexapoda</taxon>
        <taxon>Insecta</taxon>
        <taxon>Pterygota</taxon>
        <taxon>Neoptera</taxon>
        <taxon>Endopterygota</taxon>
        <taxon>Lepidoptera</taxon>
        <taxon>Glossata</taxon>
        <taxon>Ditrysia</taxon>
        <taxon>Yponomeutoidea</taxon>
        <taxon>Plutellidae</taxon>
        <taxon>Plutella</taxon>
    </lineage>
</organism>
<evidence type="ECO:0000313" key="2">
    <source>
        <dbReference type="EMBL" id="KAG7295194.1"/>
    </source>
</evidence>
<comment type="caution">
    <text evidence="2">The sequence shown here is derived from an EMBL/GenBank/DDBJ whole genome shotgun (WGS) entry which is preliminary data.</text>
</comment>
<keyword evidence="1" id="KW-0812">Transmembrane</keyword>